<evidence type="ECO:0000313" key="2">
    <source>
        <dbReference type="Proteomes" id="UP001500367"/>
    </source>
</evidence>
<protein>
    <recommendedName>
        <fullName evidence="3">Carboxypeptidase regulatory-like domain-containing protein</fullName>
    </recommendedName>
</protein>
<comment type="caution">
    <text evidence="1">The sequence shown here is derived from an EMBL/GenBank/DDBJ whole genome shotgun (WGS) entry which is preliminary data.</text>
</comment>
<reference evidence="2" key="1">
    <citation type="journal article" date="2019" name="Int. J. Syst. Evol. Microbiol.">
        <title>The Global Catalogue of Microorganisms (GCM) 10K type strain sequencing project: providing services to taxonomists for standard genome sequencing and annotation.</title>
        <authorList>
            <consortium name="The Broad Institute Genomics Platform"/>
            <consortium name="The Broad Institute Genome Sequencing Center for Infectious Disease"/>
            <person name="Wu L."/>
            <person name="Ma J."/>
        </authorList>
    </citation>
    <scope>NUCLEOTIDE SEQUENCE [LARGE SCALE GENOMIC DNA]</scope>
    <source>
        <strain evidence="2">JCM 17069</strain>
    </source>
</reference>
<proteinExistence type="predicted"/>
<gene>
    <name evidence="1" type="ORF">GCM10022389_19920</name>
</gene>
<accession>A0ABP7VUP7</accession>
<dbReference type="EMBL" id="BAABCT010000005">
    <property type="protein sequence ID" value="GAA4074386.1"/>
    <property type="molecule type" value="Genomic_DNA"/>
</dbReference>
<keyword evidence="2" id="KW-1185">Reference proteome</keyword>
<organism evidence="1 2">
    <name type="scientific">Flavobacterium cheonanense</name>
    <dbReference type="NCBI Taxonomy" id="706183"/>
    <lineage>
        <taxon>Bacteria</taxon>
        <taxon>Pseudomonadati</taxon>
        <taxon>Bacteroidota</taxon>
        <taxon>Flavobacteriia</taxon>
        <taxon>Flavobacteriales</taxon>
        <taxon>Flavobacteriaceae</taxon>
        <taxon>Flavobacterium</taxon>
    </lineage>
</organism>
<evidence type="ECO:0008006" key="3">
    <source>
        <dbReference type="Google" id="ProtNLM"/>
    </source>
</evidence>
<name>A0ABP7VUP7_9FLAO</name>
<dbReference type="RefSeq" id="WP_344816563.1">
    <property type="nucleotide sequence ID" value="NZ_BAABCT010000005.1"/>
</dbReference>
<dbReference type="Proteomes" id="UP001500367">
    <property type="component" value="Unassembled WGS sequence"/>
</dbReference>
<evidence type="ECO:0000313" key="1">
    <source>
        <dbReference type="EMBL" id="GAA4074386.1"/>
    </source>
</evidence>
<sequence>MNSHFFIKVFVKKIIIFFIFFNLGLAYSQSSLEFILSDDKAVNITKSIPDGQSLLVFETDLNLKFDSSIENLQIEDKIDGKYYVFVSSGPQVITIKYFGDYSLNFGQIGMNNGFPSLNNNEVKYFTISKLIALQYEDITKKEKDKGNNIVPIGPNVSDALVVINVFPPDLELEITEKNNGITKVTKQTDGVYKIFLKAPAQHILQIKNKEFKDPTNLPVDGLASKEVRFYLVKKPTNLEDVSVDAQEAANANCELRNYQKKLSGKHTDSENEIMLKEYTRLFDLSQSILKQKQQKYKGTESGGIFMSEYTARILDCNK</sequence>